<protein>
    <recommendedName>
        <fullName evidence="4">Clathrin light chain</fullName>
    </recommendedName>
</protein>
<keyword evidence="3" id="KW-1185">Reference proteome</keyword>
<dbReference type="OrthoDB" id="278062at2759"/>
<dbReference type="EMBL" id="MKKU01000216">
    <property type="protein sequence ID" value="RNF19022.1"/>
    <property type="molecule type" value="Genomic_DNA"/>
</dbReference>
<comment type="caution">
    <text evidence="2">The sequence shown here is derived from an EMBL/GenBank/DDBJ whole genome shotgun (WGS) entry which is preliminary data.</text>
</comment>
<organism evidence="2 3">
    <name type="scientific">Trypanosoma conorhini</name>
    <dbReference type="NCBI Taxonomy" id="83891"/>
    <lineage>
        <taxon>Eukaryota</taxon>
        <taxon>Discoba</taxon>
        <taxon>Euglenozoa</taxon>
        <taxon>Kinetoplastea</taxon>
        <taxon>Metakinetoplastina</taxon>
        <taxon>Trypanosomatida</taxon>
        <taxon>Trypanosomatidae</taxon>
        <taxon>Trypanosoma</taxon>
    </lineage>
</organism>
<feature type="compositionally biased region" description="Polar residues" evidence="1">
    <location>
        <begin position="10"/>
        <end position="35"/>
    </location>
</feature>
<dbReference type="Proteomes" id="UP000284403">
    <property type="component" value="Unassembled WGS sequence"/>
</dbReference>
<dbReference type="GeneID" id="40318060"/>
<feature type="compositionally biased region" description="Low complexity" evidence="1">
    <location>
        <begin position="43"/>
        <end position="60"/>
    </location>
</feature>
<evidence type="ECO:0008006" key="4">
    <source>
        <dbReference type="Google" id="ProtNLM"/>
    </source>
</evidence>
<accession>A0A3R7NAD9</accession>
<sequence>MDFLDECHPQPQQRHGQEALQSSEQHTPHQSQQDAGSLFGEVASPTQAAAAKTAAGAPEAAQPVYVPPVVPQAANTEDFWSDDRASPASPLQTETNGRGVTEAVQKEIEKRTQNIDAESKKKAEAQKVAAESYMKQVKAQHEARLKETKAENMRQQKANEAKRNEFKKSGAVWNGVGLMTDLSKANVYSKSTERMRNILRKLNDTAEGETLQS</sequence>
<evidence type="ECO:0000313" key="3">
    <source>
        <dbReference type="Proteomes" id="UP000284403"/>
    </source>
</evidence>
<dbReference type="RefSeq" id="XP_029228689.1">
    <property type="nucleotide sequence ID" value="XM_029371359.1"/>
</dbReference>
<name>A0A3R7NAD9_9TRYP</name>
<evidence type="ECO:0000256" key="1">
    <source>
        <dbReference type="SAM" id="MobiDB-lite"/>
    </source>
</evidence>
<proteinExistence type="predicted"/>
<feature type="region of interest" description="Disordered" evidence="1">
    <location>
        <begin position="75"/>
        <end position="100"/>
    </location>
</feature>
<feature type="compositionally biased region" description="Polar residues" evidence="1">
    <location>
        <begin position="89"/>
        <end position="98"/>
    </location>
</feature>
<dbReference type="AlphaFoldDB" id="A0A3R7NAD9"/>
<gene>
    <name evidence="2" type="ORF">Tco025E_04449</name>
</gene>
<feature type="region of interest" description="Disordered" evidence="1">
    <location>
        <begin position="145"/>
        <end position="166"/>
    </location>
</feature>
<evidence type="ECO:0000313" key="2">
    <source>
        <dbReference type="EMBL" id="RNF19022.1"/>
    </source>
</evidence>
<feature type="region of interest" description="Disordered" evidence="1">
    <location>
        <begin position="1"/>
        <end position="60"/>
    </location>
</feature>
<reference evidence="2 3" key="1">
    <citation type="journal article" date="2018" name="BMC Genomics">
        <title>Genomic comparison of Trypanosoma conorhini and Trypanosoma rangeli to Trypanosoma cruzi strains of high and low virulence.</title>
        <authorList>
            <person name="Bradwell K.R."/>
            <person name="Koparde V.N."/>
            <person name="Matveyev A.V."/>
            <person name="Serrano M.G."/>
            <person name="Alves J.M."/>
            <person name="Parikh H."/>
            <person name="Huang B."/>
            <person name="Lee V."/>
            <person name="Espinosa-Alvarez O."/>
            <person name="Ortiz P.A."/>
            <person name="Costa-Martins A.G."/>
            <person name="Teixeira M.M."/>
            <person name="Buck G.A."/>
        </authorList>
    </citation>
    <scope>NUCLEOTIDE SEQUENCE [LARGE SCALE GENOMIC DNA]</scope>
    <source>
        <strain evidence="2 3">025E</strain>
    </source>
</reference>